<feature type="coiled-coil region" evidence="2">
    <location>
        <begin position="88"/>
        <end position="125"/>
    </location>
</feature>
<dbReference type="EMBL" id="JABWDU010000005">
    <property type="protein sequence ID" value="NVD41106.1"/>
    <property type="molecule type" value="Genomic_DNA"/>
</dbReference>
<dbReference type="PANTHER" id="PTHR30204">
    <property type="entry name" value="REDOX-CYCLING DRUG-SENSING TRANSCRIPTIONAL ACTIVATOR SOXR"/>
    <property type="match status" value="1"/>
</dbReference>
<keyword evidence="1 4" id="KW-0238">DNA-binding</keyword>
<dbReference type="Proteomes" id="UP000520198">
    <property type="component" value="Unassembled WGS sequence"/>
</dbReference>
<evidence type="ECO:0000259" key="3">
    <source>
        <dbReference type="PROSITE" id="PS50937"/>
    </source>
</evidence>
<dbReference type="AlphaFoldDB" id="A0A7Y6Q8R5"/>
<dbReference type="InterPro" id="IPR000551">
    <property type="entry name" value="MerR-type_HTH_dom"/>
</dbReference>
<gene>
    <name evidence="4" type="ORF">HT585_19715</name>
</gene>
<keyword evidence="2" id="KW-0175">Coiled coil</keyword>
<dbReference type="GO" id="GO:0003700">
    <property type="term" value="F:DNA-binding transcription factor activity"/>
    <property type="evidence" value="ECO:0007669"/>
    <property type="project" value="InterPro"/>
</dbReference>
<sequence>MVRKSWNGSVNKYYSITELTREFGISTRTLRFYEDEGLIHPERRGRTRMFRPADRRLIQEILRGRRIGFTIAEIREIIQVYKDPPGELGQLQLLMSRVEAKREELRQKRKDIEDTLTELDNVEEACLTRLAEIGVGT</sequence>
<dbReference type="PROSITE" id="PS50937">
    <property type="entry name" value="HTH_MERR_2"/>
    <property type="match status" value="1"/>
</dbReference>
<comment type="caution">
    <text evidence="4">The sequence shown here is derived from an EMBL/GenBank/DDBJ whole genome shotgun (WGS) entry which is preliminary data.</text>
</comment>
<organism evidence="4 5">
    <name type="scientific">Ensifer oleiphilus</name>
    <dbReference type="NCBI Taxonomy" id="2742698"/>
    <lineage>
        <taxon>Bacteria</taxon>
        <taxon>Pseudomonadati</taxon>
        <taxon>Pseudomonadota</taxon>
        <taxon>Alphaproteobacteria</taxon>
        <taxon>Hyphomicrobiales</taxon>
        <taxon>Rhizobiaceae</taxon>
        <taxon>Sinorhizobium/Ensifer group</taxon>
        <taxon>Ensifer</taxon>
    </lineage>
</organism>
<dbReference type="Gene3D" id="1.10.1660.10">
    <property type="match status" value="1"/>
</dbReference>
<evidence type="ECO:0000256" key="2">
    <source>
        <dbReference type="SAM" id="Coils"/>
    </source>
</evidence>
<protein>
    <submittedName>
        <fullName evidence="4">MerR family DNA-binding transcriptional regulator</fullName>
    </submittedName>
</protein>
<dbReference type="Pfam" id="PF13411">
    <property type="entry name" value="MerR_1"/>
    <property type="match status" value="1"/>
</dbReference>
<dbReference type="PANTHER" id="PTHR30204:SF58">
    <property type="entry name" value="HTH-TYPE TRANSCRIPTIONAL REGULATOR YFMP"/>
    <property type="match status" value="1"/>
</dbReference>
<dbReference type="CDD" id="cd04776">
    <property type="entry name" value="HTH_GnyR"/>
    <property type="match status" value="1"/>
</dbReference>
<evidence type="ECO:0000313" key="5">
    <source>
        <dbReference type="Proteomes" id="UP000520198"/>
    </source>
</evidence>
<accession>A0A7Y6Q8R5</accession>
<dbReference type="SUPFAM" id="SSF46955">
    <property type="entry name" value="Putative DNA-binding domain"/>
    <property type="match status" value="1"/>
</dbReference>
<evidence type="ECO:0000313" key="4">
    <source>
        <dbReference type="EMBL" id="NVD41106.1"/>
    </source>
</evidence>
<dbReference type="GO" id="GO:0003677">
    <property type="term" value="F:DNA binding"/>
    <property type="evidence" value="ECO:0007669"/>
    <property type="project" value="UniProtKB-KW"/>
</dbReference>
<proteinExistence type="predicted"/>
<dbReference type="SMART" id="SM00422">
    <property type="entry name" value="HTH_MERR"/>
    <property type="match status" value="1"/>
</dbReference>
<dbReference type="InterPro" id="IPR047057">
    <property type="entry name" value="MerR_fam"/>
</dbReference>
<feature type="domain" description="HTH merR-type" evidence="3">
    <location>
        <begin position="13"/>
        <end position="80"/>
    </location>
</feature>
<reference evidence="4 5" key="1">
    <citation type="submission" date="2020-06" db="EMBL/GenBank/DDBJ databases">
        <authorList>
            <person name="Grouzdev D.S."/>
        </authorList>
    </citation>
    <scope>NUCLEOTIDE SEQUENCE [LARGE SCALE GENOMIC DNA]</scope>
    <source>
        <strain evidence="4 5">HO-A22</strain>
    </source>
</reference>
<evidence type="ECO:0000256" key="1">
    <source>
        <dbReference type="ARBA" id="ARBA00023125"/>
    </source>
</evidence>
<dbReference type="InterPro" id="IPR009061">
    <property type="entry name" value="DNA-bd_dom_put_sf"/>
</dbReference>
<name>A0A7Y6Q8R5_9HYPH</name>
<keyword evidence="5" id="KW-1185">Reference proteome</keyword>